<dbReference type="AlphaFoldDB" id="A0A5C3KTH5"/>
<evidence type="ECO:0000256" key="1">
    <source>
        <dbReference type="SAM" id="MobiDB-lite"/>
    </source>
</evidence>
<dbReference type="EMBL" id="ML210211">
    <property type="protein sequence ID" value="TFK23822.1"/>
    <property type="molecule type" value="Genomic_DNA"/>
</dbReference>
<gene>
    <name evidence="2" type="ORF">FA15DRAFT_694820</name>
</gene>
<organism evidence="2 3">
    <name type="scientific">Coprinopsis marcescibilis</name>
    <name type="common">Agaric fungus</name>
    <name type="synonym">Psathyrella marcescibilis</name>
    <dbReference type="NCBI Taxonomy" id="230819"/>
    <lineage>
        <taxon>Eukaryota</taxon>
        <taxon>Fungi</taxon>
        <taxon>Dikarya</taxon>
        <taxon>Basidiomycota</taxon>
        <taxon>Agaricomycotina</taxon>
        <taxon>Agaricomycetes</taxon>
        <taxon>Agaricomycetidae</taxon>
        <taxon>Agaricales</taxon>
        <taxon>Agaricineae</taxon>
        <taxon>Psathyrellaceae</taxon>
        <taxon>Coprinopsis</taxon>
    </lineage>
</organism>
<feature type="region of interest" description="Disordered" evidence="1">
    <location>
        <begin position="216"/>
        <end position="301"/>
    </location>
</feature>
<feature type="compositionally biased region" description="Basic residues" evidence="1">
    <location>
        <begin position="277"/>
        <end position="290"/>
    </location>
</feature>
<evidence type="ECO:0000313" key="3">
    <source>
        <dbReference type="Proteomes" id="UP000307440"/>
    </source>
</evidence>
<protein>
    <submittedName>
        <fullName evidence="2">Uncharacterized protein</fullName>
    </submittedName>
</protein>
<feature type="compositionally biased region" description="Basic and acidic residues" evidence="1">
    <location>
        <begin position="440"/>
        <end position="495"/>
    </location>
</feature>
<feature type="compositionally biased region" description="Polar residues" evidence="1">
    <location>
        <begin position="597"/>
        <end position="613"/>
    </location>
</feature>
<feature type="compositionally biased region" description="Low complexity" evidence="1">
    <location>
        <begin position="251"/>
        <end position="262"/>
    </location>
</feature>
<name>A0A5C3KTH5_COPMA</name>
<keyword evidence="3" id="KW-1185">Reference proteome</keyword>
<sequence>MDSSIEPNEAWKSKLKGKIEEMIEAMVEEADRTFKQERRLGHQTEHYTELAAIRATADDIFNEYLAQERQRRIEVACFLAEVQRMPELLGRLYAIEGHVRRGRISGSIIGGDTAIYSTELHDGPHPPPASTEQFEPDNEWKGELQRQILYQSLLCQAIPAARRTLIERFQTFRRRGDSDIALLSKYYGNVSSLYENGEGRYKAALDRERRRRRWAASLGDNGEGTACGAQGAGVSTKGGEGRWGSTQGLQSSSISAPSPNTSLAPNDDVETTTRSVRFQKRAKRPSKRHPIQVPSDPGDNDHVLRNLLEFTKTIQKELERQQSVENEWEGYDQIKENRRTHTLGYRVPRRDPAGSTPVGVEHCKDGEYIDKDQANETARSDLPANSTNIRWKPTRIQALAEVAKLETELEMEKVGRQRLQREGKAREHELKRVRTAQGKSKREQAKEKHSISERTQQESIERQNAELQESLERERVERDRLEKERVTAEREAERNRLELRKVEAERIERLERERERKRLDDEMLEPEKLESKRLEAEHLRQKQCEDEKREQKRQEEERYIKERIEQETLERIRIRREKMLKERLEKETAEKARKSGGTASRHGQQAPTETPQQEDGWYSPVAPCDTPRQFDSLAERHSGLSQQVWYEGNIAGVQAISSELPLRLRIKRPQSDVWSERRATVFSFQSTSSGEQAPTPSMNLSPLGGCFDLPQHVFVSA</sequence>
<reference evidence="2 3" key="1">
    <citation type="journal article" date="2019" name="Nat. Ecol. Evol.">
        <title>Megaphylogeny resolves global patterns of mushroom evolution.</title>
        <authorList>
            <person name="Varga T."/>
            <person name="Krizsan K."/>
            <person name="Foldi C."/>
            <person name="Dima B."/>
            <person name="Sanchez-Garcia M."/>
            <person name="Sanchez-Ramirez S."/>
            <person name="Szollosi G.J."/>
            <person name="Szarkandi J.G."/>
            <person name="Papp V."/>
            <person name="Albert L."/>
            <person name="Andreopoulos W."/>
            <person name="Angelini C."/>
            <person name="Antonin V."/>
            <person name="Barry K.W."/>
            <person name="Bougher N.L."/>
            <person name="Buchanan P."/>
            <person name="Buyck B."/>
            <person name="Bense V."/>
            <person name="Catcheside P."/>
            <person name="Chovatia M."/>
            <person name="Cooper J."/>
            <person name="Damon W."/>
            <person name="Desjardin D."/>
            <person name="Finy P."/>
            <person name="Geml J."/>
            <person name="Haridas S."/>
            <person name="Hughes K."/>
            <person name="Justo A."/>
            <person name="Karasinski D."/>
            <person name="Kautmanova I."/>
            <person name="Kiss B."/>
            <person name="Kocsube S."/>
            <person name="Kotiranta H."/>
            <person name="LaButti K.M."/>
            <person name="Lechner B.E."/>
            <person name="Liimatainen K."/>
            <person name="Lipzen A."/>
            <person name="Lukacs Z."/>
            <person name="Mihaltcheva S."/>
            <person name="Morgado L.N."/>
            <person name="Niskanen T."/>
            <person name="Noordeloos M.E."/>
            <person name="Ohm R.A."/>
            <person name="Ortiz-Santana B."/>
            <person name="Ovrebo C."/>
            <person name="Racz N."/>
            <person name="Riley R."/>
            <person name="Savchenko A."/>
            <person name="Shiryaev A."/>
            <person name="Soop K."/>
            <person name="Spirin V."/>
            <person name="Szebenyi C."/>
            <person name="Tomsovsky M."/>
            <person name="Tulloss R.E."/>
            <person name="Uehling J."/>
            <person name="Grigoriev I.V."/>
            <person name="Vagvolgyi C."/>
            <person name="Papp T."/>
            <person name="Martin F.M."/>
            <person name="Miettinen O."/>
            <person name="Hibbett D.S."/>
            <person name="Nagy L.G."/>
        </authorList>
    </citation>
    <scope>NUCLEOTIDE SEQUENCE [LARGE SCALE GENOMIC DNA]</scope>
    <source>
        <strain evidence="2 3">CBS 121175</strain>
    </source>
</reference>
<feature type="region of interest" description="Disordered" evidence="1">
    <location>
        <begin position="512"/>
        <end position="556"/>
    </location>
</feature>
<dbReference type="STRING" id="230819.A0A5C3KTH5"/>
<dbReference type="Proteomes" id="UP000307440">
    <property type="component" value="Unassembled WGS sequence"/>
</dbReference>
<evidence type="ECO:0000313" key="2">
    <source>
        <dbReference type="EMBL" id="TFK23822.1"/>
    </source>
</evidence>
<feature type="compositionally biased region" description="Basic and acidic residues" evidence="1">
    <location>
        <begin position="584"/>
        <end position="593"/>
    </location>
</feature>
<feature type="region of interest" description="Disordered" evidence="1">
    <location>
        <begin position="584"/>
        <end position="624"/>
    </location>
</feature>
<proteinExistence type="predicted"/>
<accession>A0A5C3KTH5</accession>
<feature type="compositionally biased region" description="Basic and acidic residues" evidence="1">
    <location>
        <begin position="413"/>
        <end position="432"/>
    </location>
</feature>
<feature type="region of interest" description="Disordered" evidence="1">
    <location>
        <begin position="413"/>
        <end position="495"/>
    </location>
</feature>